<keyword evidence="3" id="KW-1185">Reference proteome</keyword>
<dbReference type="EMBL" id="ACPB03006224">
    <property type="status" value="NOT_ANNOTATED_CDS"/>
    <property type="molecule type" value="Genomic_DNA"/>
</dbReference>
<evidence type="ECO:0000256" key="1">
    <source>
        <dbReference type="SAM" id="MobiDB-lite"/>
    </source>
</evidence>
<evidence type="ECO:0000313" key="3">
    <source>
        <dbReference type="Proteomes" id="UP000015103"/>
    </source>
</evidence>
<dbReference type="HOGENOM" id="CLU_786006_0_0_1"/>
<dbReference type="VEuPathDB" id="VectorBase:RPRC008700"/>
<sequence>MKNPASTSSQIELKDENEKVPLENIHLFPSSSSSNTPPSPEKSTAEVKSTPTNLITTTSIPNKRDNLHNSLLMEEKNENKMEDRNKCLVQNLDLVENNYNYANLMNTEECLKKEKTKALESPRKGVNFEVINNNIQKFLEKRPSLAFRKKSRDKKRLKALEYERLYRNICAQYADPQYCLYKFKQVIENSLERELREQEVHRVQRELEEGLEKWQDDVLILQWLDSMRAQEQATKEIEFKVEQLQRRARSKNILHTMNYNKVKKDEDMKAELLRRFVEDKEKKIHNLHKQRERVICESKTRAQNISELKEQIRNILVPETFDRKVLKSGLQRKVLNTKAMCPRVMHNSHIRLA</sequence>
<feature type="region of interest" description="Disordered" evidence="1">
    <location>
        <begin position="1"/>
        <end position="64"/>
    </location>
</feature>
<dbReference type="EnsemblMetazoa" id="RPRC008700-RA">
    <property type="protein sequence ID" value="RPRC008700-PA"/>
    <property type="gene ID" value="RPRC008700"/>
</dbReference>
<feature type="compositionally biased region" description="Basic and acidic residues" evidence="1">
    <location>
        <begin position="12"/>
        <end position="21"/>
    </location>
</feature>
<evidence type="ECO:0000313" key="2">
    <source>
        <dbReference type="EnsemblMetazoa" id="RPRC008700-PA"/>
    </source>
</evidence>
<dbReference type="AlphaFoldDB" id="T1HXD0"/>
<dbReference type="Proteomes" id="UP000015103">
    <property type="component" value="Unassembled WGS sequence"/>
</dbReference>
<dbReference type="InParanoid" id="T1HXD0"/>
<accession>T1HXD0</accession>
<proteinExistence type="predicted"/>
<name>T1HXD0_RHOPR</name>
<feature type="compositionally biased region" description="Polar residues" evidence="1">
    <location>
        <begin position="1"/>
        <end position="11"/>
    </location>
</feature>
<feature type="compositionally biased region" description="Polar residues" evidence="1">
    <location>
        <begin position="46"/>
        <end position="61"/>
    </location>
</feature>
<dbReference type="STRING" id="13249.T1HXD0"/>
<reference evidence="2" key="1">
    <citation type="submission" date="2015-05" db="UniProtKB">
        <authorList>
            <consortium name="EnsemblMetazoa"/>
        </authorList>
    </citation>
    <scope>IDENTIFICATION</scope>
</reference>
<organism evidence="2 3">
    <name type="scientific">Rhodnius prolixus</name>
    <name type="common">Triatomid bug</name>
    <dbReference type="NCBI Taxonomy" id="13249"/>
    <lineage>
        <taxon>Eukaryota</taxon>
        <taxon>Metazoa</taxon>
        <taxon>Ecdysozoa</taxon>
        <taxon>Arthropoda</taxon>
        <taxon>Hexapoda</taxon>
        <taxon>Insecta</taxon>
        <taxon>Pterygota</taxon>
        <taxon>Neoptera</taxon>
        <taxon>Paraneoptera</taxon>
        <taxon>Hemiptera</taxon>
        <taxon>Heteroptera</taxon>
        <taxon>Panheteroptera</taxon>
        <taxon>Cimicomorpha</taxon>
        <taxon>Reduviidae</taxon>
        <taxon>Triatominae</taxon>
        <taxon>Rhodnius</taxon>
    </lineage>
</organism>
<protein>
    <submittedName>
        <fullName evidence="2">Uncharacterized protein</fullName>
    </submittedName>
</protein>